<dbReference type="InterPro" id="IPR018496">
    <property type="entry name" value="PsdUridine_synth_RsuA/RluB_CS"/>
</dbReference>
<dbReference type="PANTHER" id="PTHR47683:SF2">
    <property type="entry name" value="RNA-BINDING S4 DOMAIN-CONTAINING PROTEIN"/>
    <property type="match status" value="1"/>
</dbReference>
<dbReference type="GO" id="GO:0000455">
    <property type="term" value="P:enzyme-directed rRNA pseudouridine synthesis"/>
    <property type="evidence" value="ECO:0007669"/>
    <property type="project" value="UniProtKB-ARBA"/>
</dbReference>
<dbReference type="PANTHER" id="PTHR47683">
    <property type="entry name" value="PSEUDOURIDINE SYNTHASE FAMILY PROTEIN-RELATED"/>
    <property type="match status" value="1"/>
</dbReference>
<feature type="domain" description="RNA-binding S4" evidence="5">
    <location>
        <begin position="4"/>
        <end position="66"/>
    </location>
</feature>
<dbReference type="EC" id="5.4.99.-" evidence="4"/>
<dbReference type="InterPro" id="IPR000748">
    <property type="entry name" value="PsdUridine_synth_RsuA/RluB/E/F"/>
</dbReference>
<dbReference type="InterPro" id="IPR036986">
    <property type="entry name" value="S4_RNA-bd_sf"/>
</dbReference>
<dbReference type="Gene3D" id="3.30.70.580">
    <property type="entry name" value="Pseudouridine synthase I, catalytic domain, N-terminal subdomain"/>
    <property type="match status" value="1"/>
</dbReference>
<keyword evidence="2 4" id="KW-0413">Isomerase</keyword>
<evidence type="ECO:0000259" key="5">
    <source>
        <dbReference type="SMART" id="SM00363"/>
    </source>
</evidence>
<comment type="caution">
    <text evidence="6">The sequence shown here is derived from an EMBL/GenBank/DDBJ whole genome shotgun (WGS) entry which is preliminary data.</text>
</comment>
<dbReference type="InterPro" id="IPR042092">
    <property type="entry name" value="PsdUridine_s_RsuA/RluB/E/F_cat"/>
</dbReference>
<dbReference type="STRING" id="1798553.A3H70_03355"/>
<dbReference type="GO" id="GO:0003723">
    <property type="term" value="F:RNA binding"/>
    <property type="evidence" value="ECO:0007669"/>
    <property type="project" value="UniProtKB-KW"/>
</dbReference>
<dbReference type="CDD" id="cd02870">
    <property type="entry name" value="PseudoU_synth_RsuA_like"/>
    <property type="match status" value="1"/>
</dbReference>
<sequence>MTKIVLQKALALAGVASRRRAEGLITAGRVKVNGQLVTKLGSRVALEADKITVHGKPLLFEPKVYFLLHKPAGIVSTARDDRGRKTVVDLVPSKERLVPVGRLDVNSTGLILLTNDGELTYELTHPKFEHDKEYEALIQVPHDWDKKRVEAALKKFVHGVRLAHGFKASPAQAKILNQKSNDRYWVSITLHEGRKHQVRQMINSIGASVVELKRVRMGPINLGDLAIGKYRPLTEAEIKLLK</sequence>
<protein>
    <recommendedName>
        <fullName evidence="4">Pseudouridine synthase</fullName>
        <ecNumber evidence="4">5.4.99.-</ecNumber>
    </recommendedName>
</protein>
<dbReference type="AlphaFoldDB" id="A0A1G2BT18"/>
<accession>A0A1G2BT18</accession>
<evidence type="ECO:0000256" key="3">
    <source>
        <dbReference type="PROSITE-ProRule" id="PRU00182"/>
    </source>
</evidence>
<evidence type="ECO:0000256" key="2">
    <source>
        <dbReference type="ARBA" id="ARBA00023235"/>
    </source>
</evidence>
<dbReference type="InterPro" id="IPR002942">
    <property type="entry name" value="S4_RNA-bd"/>
</dbReference>
<evidence type="ECO:0000256" key="1">
    <source>
        <dbReference type="ARBA" id="ARBA00008348"/>
    </source>
</evidence>
<dbReference type="SUPFAM" id="SSF55120">
    <property type="entry name" value="Pseudouridine synthase"/>
    <property type="match status" value="1"/>
</dbReference>
<gene>
    <name evidence="6" type="ORF">A3H70_03355</name>
</gene>
<dbReference type="FunFam" id="3.10.290.10:FF:000003">
    <property type="entry name" value="Pseudouridine synthase"/>
    <property type="match status" value="1"/>
</dbReference>
<dbReference type="Proteomes" id="UP000178109">
    <property type="component" value="Unassembled WGS sequence"/>
</dbReference>
<dbReference type="InterPro" id="IPR020103">
    <property type="entry name" value="PsdUridine_synth_cat_dom_sf"/>
</dbReference>
<evidence type="ECO:0000313" key="6">
    <source>
        <dbReference type="EMBL" id="OGY92251.1"/>
    </source>
</evidence>
<dbReference type="InterPro" id="IPR006145">
    <property type="entry name" value="PsdUridine_synth_RsuA/RluA"/>
</dbReference>
<comment type="similarity">
    <text evidence="1 4">Belongs to the pseudouridine synthase RsuA family.</text>
</comment>
<dbReference type="GO" id="GO:0120159">
    <property type="term" value="F:rRNA pseudouridine synthase activity"/>
    <property type="evidence" value="ECO:0007669"/>
    <property type="project" value="UniProtKB-ARBA"/>
</dbReference>
<dbReference type="EMBL" id="MHKO01000025">
    <property type="protein sequence ID" value="OGY92251.1"/>
    <property type="molecule type" value="Genomic_DNA"/>
</dbReference>
<dbReference type="NCBIfam" id="TIGR00093">
    <property type="entry name" value="pseudouridine synthase"/>
    <property type="match status" value="1"/>
</dbReference>
<dbReference type="PROSITE" id="PS01149">
    <property type="entry name" value="PSI_RSU"/>
    <property type="match status" value="1"/>
</dbReference>
<reference evidence="6 7" key="1">
    <citation type="journal article" date="2016" name="Nat. Commun.">
        <title>Thousands of microbial genomes shed light on interconnected biogeochemical processes in an aquifer system.</title>
        <authorList>
            <person name="Anantharaman K."/>
            <person name="Brown C.T."/>
            <person name="Hug L.A."/>
            <person name="Sharon I."/>
            <person name="Castelle C.J."/>
            <person name="Probst A.J."/>
            <person name="Thomas B.C."/>
            <person name="Singh A."/>
            <person name="Wilkins M.J."/>
            <person name="Karaoz U."/>
            <person name="Brodie E.L."/>
            <person name="Williams K.H."/>
            <person name="Hubbard S.S."/>
            <person name="Banfield J.F."/>
        </authorList>
    </citation>
    <scope>NUCLEOTIDE SEQUENCE [LARGE SCALE GENOMIC DNA]</scope>
</reference>
<name>A0A1G2BT18_9BACT</name>
<dbReference type="SUPFAM" id="SSF55174">
    <property type="entry name" value="Alpha-L RNA-binding motif"/>
    <property type="match status" value="1"/>
</dbReference>
<dbReference type="CDD" id="cd00165">
    <property type="entry name" value="S4"/>
    <property type="match status" value="1"/>
</dbReference>
<dbReference type="SMART" id="SM00363">
    <property type="entry name" value="S4"/>
    <property type="match status" value="1"/>
</dbReference>
<dbReference type="InterPro" id="IPR050343">
    <property type="entry name" value="RsuA_PseudoU_synthase"/>
</dbReference>
<proteinExistence type="inferred from homology"/>
<dbReference type="Pfam" id="PF01479">
    <property type="entry name" value="S4"/>
    <property type="match status" value="1"/>
</dbReference>
<dbReference type="InterPro" id="IPR020094">
    <property type="entry name" value="TruA/RsuA/RluB/E/F_N"/>
</dbReference>
<dbReference type="PROSITE" id="PS50889">
    <property type="entry name" value="S4"/>
    <property type="match status" value="1"/>
</dbReference>
<organism evidence="6 7">
    <name type="scientific">Candidatus Komeilibacteria bacterium RIFCSPLOWO2_02_FULL_48_11</name>
    <dbReference type="NCBI Taxonomy" id="1798553"/>
    <lineage>
        <taxon>Bacteria</taxon>
        <taxon>Candidatus Komeiliibacteriota</taxon>
    </lineage>
</organism>
<dbReference type="Pfam" id="PF00849">
    <property type="entry name" value="PseudoU_synth_2"/>
    <property type="match status" value="1"/>
</dbReference>
<evidence type="ECO:0000256" key="4">
    <source>
        <dbReference type="RuleBase" id="RU003887"/>
    </source>
</evidence>
<evidence type="ECO:0000313" key="7">
    <source>
        <dbReference type="Proteomes" id="UP000178109"/>
    </source>
</evidence>
<keyword evidence="3" id="KW-0694">RNA-binding</keyword>
<dbReference type="Gene3D" id="3.30.70.1560">
    <property type="entry name" value="Alpha-L RNA-binding motif"/>
    <property type="match status" value="1"/>
</dbReference>
<dbReference type="Gene3D" id="3.10.290.10">
    <property type="entry name" value="RNA-binding S4 domain"/>
    <property type="match status" value="1"/>
</dbReference>